<protein>
    <submittedName>
        <fullName evidence="3">Endonuclease/exonuclease/phosphatase (EEP) superfamily protein YafD</fullName>
    </submittedName>
</protein>
<proteinExistence type="predicted"/>
<evidence type="ECO:0000256" key="1">
    <source>
        <dbReference type="SAM" id="SignalP"/>
    </source>
</evidence>
<evidence type="ECO:0000313" key="3">
    <source>
        <dbReference type="EMBL" id="MBB4674139.1"/>
    </source>
</evidence>
<feature type="chain" id="PRO_5030853864" evidence="1">
    <location>
        <begin position="24"/>
        <end position="319"/>
    </location>
</feature>
<keyword evidence="1" id="KW-0732">Signal</keyword>
<organism evidence="3 4">
    <name type="scientific">Crossiella cryophila</name>
    <dbReference type="NCBI Taxonomy" id="43355"/>
    <lineage>
        <taxon>Bacteria</taxon>
        <taxon>Bacillati</taxon>
        <taxon>Actinomycetota</taxon>
        <taxon>Actinomycetes</taxon>
        <taxon>Pseudonocardiales</taxon>
        <taxon>Pseudonocardiaceae</taxon>
        <taxon>Crossiella</taxon>
    </lineage>
</organism>
<name>A0A7W7FSV1_9PSEU</name>
<dbReference type="Gene3D" id="3.60.10.10">
    <property type="entry name" value="Endonuclease/exonuclease/phosphatase"/>
    <property type="match status" value="1"/>
</dbReference>
<feature type="signal peptide" evidence="1">
    <location>
        <begin position="1"/>
        <end position="23"/>
    </location>
</feature>
<dbReference type="AlphaFoldDB" id="A0A7W7FSV1"/>
<dbReference type="GO" id="GO:0004527">
    <property type="term" value="F:exonuclease activity"/>
    <property type="evidence" value="ECO:0007669"/>
    <property type="project" value="UniProtKB-KW"/>
</dbReference>
<dbReference type="InterPro" id="IPR005135">
    <property type="entry name" value="Endo/exonuclease/phosphatase"/>
</dbReference>
<feature type="domain" description="Endonuclease/exonuclease/phosphatase" evidence="2">
    <location>
        <begin position="31"/>
        <end position="309"/>
    </location>
</feature>
<sequence>MRWSRLFLSVLALTIGLAVPATAAPADVRVLTWNIWRGGLGAGADNLPRLLDQIVATRPDVLFAVETYGAGEQIRQALTRRAGKGAYSGTQITPSTTGGDNLWIFTRYPVTRTYPAPAGGKVTAFNFGGVQVRLPGGGRLNLFDTWLPYTDPWNGYLIDENAAAIRAGLPPRHTPAAVAAAETAQTTYLSEIIARHLPPGPALLGGDFNTPAASDWTEQWKDCPNHFGMSYPLRTTDLLVEAGFTDTYRAAHPSPCTAEGRTWSPQPTERMITPQRIDLTFARGAVVTGGQVLDTRLPRHGPGVFYSDHAALLTSLRVN</sequence>
<dbReference type="RefSeq" id="WP_185000169.1">
    <property type="nucleotide sequence ID" value="NZ_BAAAUI010000011.1"/>
</dbReference>
<dbReference type="EMBL" id="JACHMH010000001">
    <property type="protein sequence ID" value="MBB4674139.1"/>
    <property type="molecule type" value="Genomic_DNA"/>
</dbReference>
<reference evidence="3 4" key="1">
    <citation type="submission" date="2020-08" db="EMBL/GenBank/DDBJ databases">
        <title>Sequencing the genomes of 1000 actinobacteria strains.</title>
        <authorList>
            <person name="Klenk H.-P."/>
        </authorList>
    </citation>
    <scope>NUCLEOTIDE SEQUENCE [LARGE SCALE GENOMIC DNA]</scope>
    <source>
        <strain evidence="3 4">DSM 44230</strain>
    </source>
</reference>
<gene>
    <name evidence="3" type="ORF">HNR67_000257</name>
</gene>
<dbReference type="PANTHER" id="PTHR41349:SF1">
    <property type="entry name" value="PROTEIN CBG08683"/>
    <property type="match status" value="1"/>
</dbReference>
<dbReference type="GO" id="GO:0004519">
    <property type="term" value="F:endonuclease activity"/>
    <property type="evidence" value="ECO:0007669"/>
    <property type="project" value="UniProtKB-KW"/>
</dbReference>
<keyword evidence="3" id="KW-0269">Exonuclease</keyword>
<dbReference type="Pfam" id="PF03372">
    <property type="entry name" value="Exo_endo_phos"/>
    <property type="match status" value="1"/>
</dbReference>
<keyword evidence="3" id="KW-0255">Endonuclease</keyword>
<accession>A0A7W7FSV1</accession>
<dbReference type="Proteomes" id="UP000533598">
    <property type="component" value="Unassembled WGS sequence"/>
</dbReference>
<comment type="caution">
    <text evidence="3">The sequence shown here is derived from an EMBL/GenBank/DDBJ whole genome shotgun (WGS) entry which is preliminary data.</text>
</comment>
<keyword evidence="4" id="KW-1185">Reference proteome</keyword>
<dbReference type="SUPFAM" id="SSF56219">
    <property type="entry name" value="DNase I-like"/>
    <property type="match status" value="1"/>
</dbReference>
<dbReference type="InterPro" id="IPR036691">
    <property type="entry name" value="Endo/exonu/phosph_ase_sf"/>
</dbReference>
<dbReference type="PANTHER" id="PTHR41349">
    <property type="match status" value="1"/>
</dbReference>
<keyword evidence="3" id="KW-0378">Hydrolase</keyword>
<evidence type="ECO:0000259" key="2">
    <source>
        <dbReference type="Pfam" id="PF03372"/>
    </source>
</evidence>
<keyword evidence="3" id="KW-0540">Nuclease</keyword>
<evidence type="ECO:0000313" key="4">
    <source>
        <dbReference type="Proteomes" id="UP000533598"/>
    </source>
</evidence>